<sequence>MTNQGMERLFTLFDEKYQEYKDDLDERSWADAALVQSYLRGVISCMWADWDKDAEDARETLAKIISRRNLIDG</sequence>
<evidence type="ECO:0000313" key="1">
    <source>
        <dbReference type="EMBL" id="MCG4745847.1"/>
    </source>
</evidence>
<dbReference type="EMBL" id="JAKNGE010000011">
    <property type="protein sequence ID" value="MCG4745847.1"/>
    <property type="molecule type" value="Genomic_DNA"/>
</dbReference>
<proteinExistence type="predicted"/>
<accession>A0AAW5BV32</accession>
<evidence type="ECO:0000313" key="2">
    <source>
        <dbReference type="Proteomes" id="UP001299608"/>
    </source>
</evidence>
<dbReference type="AlphaFoldDB" id="A0AAW5BV32"/>
<dbReference type="RefSeq" id="WP_238053542.1">
    <property type="nucleotide sequence ID" value="NZ_JAKNGE010000011.1"/>
</dbReference>
<dbReference type="Proteomes" id="UP001299608">
    <property type="component" value="Unassembled WGS sequence"/>
</dbReference>
<organism evidence="1 2">
    <name type="scientific">Enterocloster aldenensis</name>
    <dbReference type="NCBI Taxonomy" id="358742"/>
    <lineage>
        <taxon>Bacteria</taxon>
        <taxon>Bacillati</taxon>
        <taxon>Bacillota</taxon>
        <taxon>Clostridia</taxon>
        <taxon>Lachnospirales</taxon>
        <taxon>Lachnospiraceae</taxon>
        <taxon>Enterocloster</taxon>
    </lineage>
</organism>
<gene>
    <name evidence="1" type="ORF">L0N08_10530</name>
</gene>
<reference evidence="1" key="1">
    <citation type="submission" date="2022-01" db="EMBL/GenBank/DDBJ databases">
        <title>Collection of gut derived symbiotic bacterial strains cultured from healthy donors.</title>
        <authorList>
            <person name="Lin H."/>
            <person name="Kohout C."/>
            <person name="Waligurski E."/>
            <person name="Pamer E.G."/>
        </authorList>
    </citation>
    <scope>NUCLEOTIDE SEQUENCE</scope>
    <source>
        <strain evidence="1">DFI.6.55</strain>
    </source>
</reference>
<protein>
    <submittedName>
        <fullName evidence="1">Uncharacterized protein</fullName>
    </submittedName>
</protein>
<comment type="caution">
    <text evidence="1">The sequence shown here is derived from an EMBL/GenBank/DDBJ whole genome shotgun (WGS) entry which is preliminary data.</text>
</comment>
<name>A0AAW5BV32_9FIRM</name>